<evidence type="ECO:0000259" key="2">
    <source>
        <dbReference type="PROSITE" id="PS51644"/>
    </source>
</evidence>
<dbReference type="InterPro" id="IPR041966">
    <property type="entry name" value="LOTUS-like"/>
</dbReference>
<dbReference type="STRING" id="32264.T1KL83"/>
<feature type="region of interest" description="Disordered" evidence="1">
    <location>
        <begin position="140"/>
        <end position="163"/>
    </location>
</feature>
<dbReference type="Proteomes" id="UP000015104">
    <property type="component" value="Unassembled WGS sequence"/>
</dbReference>
<dbReference type="OrthoDB" id="6514399at2759"/>
<dbReference type="Pfam" id="PF19687">
    <property type="entry name" value="MARF1_LOTUS"/>
    <property type="match status" value="1"/>
</dbReference>
<dbReference type="PROSITE" id="PS51644">
    <property type="entry name" value="HTH_OST"/>
    <property type="match status" value="4"/>
</dbReference>
<feature type="compositionally biased region" description="Low complexity" evidence="1">
    <location>
        <begin position="302"/>
        <end position="351"/>
    </location>
</feature>
<dbReference type="InterPro" id="IPR025605">
    <property type="entry name" value="OST-HTH/LOTUS_dom"/>
</dbReference>
<keyword evidence="4" id="KW-1185">Reference proteome</keyword>
<reference evidence="3" key="2">
    <citation type="submission" date="2015-06" db="UniProtKB">
        <authorList>
            <consortium name="EnsemblMetazoa"/>
        </authorList>
    </citation>
    <scope>IDENTIFICATION</scope>
</reference>
<feature type="domain" description="HTH OST-type" evidence="2">
    <location>
        <begin position="520"/>
        <end position="599"/>
    </location>
</feature>
<dbReference type="Pfam" id="PF12872">
    <property type="entry name" value="OST-HTH"/>
    <property type="match status" value="4"/>
</dbReference>
<feature type="domain" description="HTH OST-type" evidence="2">
    <location>
        <begin position="602"/>
        <end position="675"/>
    </location>
</feature>
<dbReference type="EMBL" id="CAEY01000210">
    <property type="status" value="NOT_ANNOTATED_CDS"/>
    <property type="molecule type" value="Genomic_DNA"/>
</dbReference>
<dbReference type="Gene3D" id="3.30.420.610">
    <property type="entry name" value="LOTUS domain-like"/>
    <property type="match status" value="3"/>
</dbReference>
<dbReference type="OMA" id="LMMHKKK"/>
<name>T1KL83_TETUR</name>
<reference evidence="4" key="1">
    <citation type="submission" date="2011-08" db="EMBL/GenBank/DDBJ databases">
        <authorList>
            <person name="Rombauts S."/>
        </authorList>
    </citation>
    <scope>NUCLEOTIDE SEQUENCE</scope>
    <source>
        <strain evidence="4">London</strain>
    </source>
</reference>
<dbReference type="AlphaFoldDB" id="T1KL83"/>
<dbReference type="InterPro" id="IPR045602">
    <property type="entry name" value="MARF1_LOTUS"/>
</dbReference>
<evidence type="ECO:0000256" key="1">
    <source>
        <dbReference type="SAM" id="MobiDB-lite"/>
    </source>
</evidence>
<dbReference type="KEGG" id="tut:107365266"/>
<protein>
    <recommendedName>
        <fullName evidence="2">HTH OST-type domain-containing protein</fullName>
    </recommendedName>
</protein>
<evidence type="ECO:0000313" key="4">
    <source>
        <dbReference type="Proteomes" id="UP000015104"/>
    </source>
</evidence>
<gene>
    <name evidence="3" type="primary">107365266</name>
</gene>
<evidence type="ECO:0000313" key="3">
    <source>
        <dbReference type="EnsemblMetazoa" id="tetur14g01530.1"/>
    </source>
</evidence>
<feature type="domain" description="HTH OST-type" evidence="2">
    <location>
        <begin position="358"/>
        <end position="433"/>
    </location>
</feature>
<feature type="region of interest" description="Disordered" evidence="1">
    <location>
        <begin position="302"/>
        <end position="354"/>
    </location>
</feature>
<dbReference type="EnsemblMetazoa" id="tetur14g01530.1">
    <property type="protein sequence ID" value="tetur14g01530.1"/>
    <property type="gene ID" value="tetur14g01530"/>
</dbReference>
<proteinExistence type="predicted"/>
<feature type="domain" description="HTH OST-type" evidence="2">
    <location>
        <begin position="434"/>
        <end position="513"/>
    </location>
</feature>
<accession>T1KL83</accession>
<organism evidence="3 4">
    <name type="scientific">Tetranychus urticae</name>
    <name type="common">Two-spotted spider mite</name>
    <dbReference type="NCBI Taxonomy" id="32264"/>
    <lineage>
        <taxon>Eukaryota</taxon>
        <taxon>Metazoa</taxon>
        <taxon>Ecdysozoa</taxon>
        <taxon>Arthropoda</taxon>
        <taxon>Chelicerata</taxon>
        <taxon>Arachnida</taxon>
        <taxon>Acari</taxon>
        <taxon>Acariformes</taxon>
        <taxon>Trombidiformes</taxon>
        <taxon>Prostigmata</taxon>
        <taxon>Eleutherengona</taxon>
        <taxon>Raphignathae</taxon>
        <taxon>Tetranychoidea</taxon>
        <taxon>Tetranychidae</taxon>
        <taxon>Tetranychus</taxon>
    </lineage>
</organism>
<dbReference type="eggNOG" id="ENOG502QUYZ">
    <property type="taxonomic scope" value="Eukaryota"/>
</dbReference>
<dbReference type="HOGENOM" id="CLU_376987_0_0_1"/>
<sequence>MHSTDLLRAEVISLFEDNPSKKLPFVTFQYFFEKNFHRSLTRADLRRLRDTIELVPDSYNGIGNGFNSNMSLNGSSNSIDCNNFGGKYITLSSKYKAALSLPSVMIRREKILPFCAIHQPEAMGSSLLSSKSPLSSSSIISSSSSSSHGKTISSKATSTSSGYSKINSNSFDGWTDEEPLLCLPLVNISLKQLAPRMHALLDSHSGCLPLNSLLTCYYYQFNEKLNTSGGSLVPLEHLITCIPGIEITMDPEVSFKRVAWSSSKSNAVVSASSSYCSSQHQSQFSGSSSSCSDVSSYNSMMSSGNNAYTNSNNNNSNNNNNNSNSLYYSSNHHNNKGTSITPTTASSSSSSNDNIARQMAQFSREVRDLLKSQPRSLIPFSKFVPAYHNHFGRQCCVYQYGYTKLIELLEAIPHVVQILGEGSKKMLTLTHREQTKRFASDLIRVLKAQPAKRLTLGELPSKYEKVLEKPFSIENYGVCCVTDILVDVWEGTVVIIKPEGISDSDQIILEIPRKERTSEEIERTKYLIRDIIELFQSTPTLSMPFSKFIPTYHHYFNRQCRVSDYGFTKLIELFESLSPEVVELEDNLAGDEKIIKLSHEYRIKTITGRLTSLIKSVSNSVTPDCLHDLFRYEYGHAINFRAYGVENMVQLIEMLNESLKLVKSDDNRVYVSLAERKYSRPFCHRVTVGVPNCPSPPNDWVQSFDPQKETKLKNDSSRKVKPWRIAANFTSQATVC</sequence>